<feature type="chain" id="PRO_5039676617" evidence="2">
    <location>
        <begin position="19"/>
        <end position="573"/>
    </location>
</feature>
<reference evidence="4" key="2">
    <citation type="journal article" date="2021" name="PeerJ">
        <title>Extensive microbial diversity within the chicken gut microbiome revealed by metagenomics and culture.</title>
        <authorList>
            <person name="Gilroy R."/>
            <person name="Ravi A."/>
            <person name="Getino M."/>
            <person name="Pursley I."/>
            <person name="Horton D.L."/>
            <person name="Alikhan N.F."/>
            <person name="Baker D."/>
            <person name="Gharbi K."/>
            <person name="Hall N."/>
            <person name="Watson M."/>
            <person name="Adriaenssens E.M."/>
            <person name="Foster-Nyarko E."/>
            <person name="Jarju S."/>
            <person name="Secka A."/>
            <person name="Antonio M."/>
            <person name="Oren A."/>
            <person name="Chaudhuri R.R."/>
            <person name="La Ragione R."/>
            <person name="Hildebrand F."/>
            <person name="Pallen M.J."/>
        </authorList>
    </citation>
    <scope>NUCLEOTIDE SEQUENCE</scope>
    <source>
        <strain evidence="4">35461</strain>
    </source>
</reference>
<accession>A0A9D1NM76</accession>
<sequence length="573" mass="63766">MKLPFSLLSLFAAGALLADPPRHPVYEPDGKDPQGRPAATLEAGTKPHLTPVSMRQRFGRDALSRVPIPKRFTLGFRGWRGERVSEQVLIECLAGFEEVRLDPCVLRTADGREIPVRLDLVRYTVGAGVLFADILDGDAQPSLKGVVRPLVLTVDIPADVAPGEATGTLSLRVNGTPLSAPVALTIDPETLPPPREWKCHLDIWQHPDAVARWHDVPMWSDAHFALMRPYMERLADAGQKTITATLIDEAWDRQTYDAFGPMVRVTKRKDGSWAYDFSVFDRWVAFMSEEIGLRDATVSCYGLLPWSLTFAYHDEAQGRTVAPKLTPGTPDYEAFWGPYLEALVAHVRGKGWEDRVRLAMDERPDALFRPALEVVRRHAPSLKIVAACNAPSAITTDFDDCSYGLNICERLVPLAKERHAQGKFTTFYVCCAQPRPNTFAHSALAEAEWLLPAAAHYGLDGFLRWAYQSWTEDPFVSQDYRPANWPAADTSLVYPGNRSSLRWEALRNGVETFEKIRLLREKAARLGRPEALEPLEAALGAFTVARGMGPDCPYEADLITLDEALLQAAEALR</sequence>
<feature type="compositionally biased region" description="Basic and acidic residues" evidence="1">
    <location>
        <begin position="22"/>
        <end position="34"/>
    </location>
</feature>
<dbReference type="InterPro" id="IPR025150">
    <property type="entry name" value="GH123_cat"/>
</dbReference>
<protein>
    <submittedName>
        <fullName evidence="4">DUF4091 domain-containing protein</fullName>
    </submittedName>
</protein>
<evidence type="ECO:0000313" key="5">
    <source>
        <dbReference type="Proteomes" id="UP000886845"/>
    </source>
</evidence>
<dbReference type="Proteomes" id="UP000886845">
    <property type="component" value="Unassembled WGS sequence"/>
</dbReference>
<evidence type="ECO:0000259" key="3">
    <source>
        <dbReference type="Pfam" id="PF13320"/>
    </source>
</evidence>
<comment type="caution">
    <text evidence="4">The sequence shown here is derived from an EMBL/GenBank/DDBJ whole genome shotgun (WGS) entry which is preliminary data.</text>
</comment>
<evidence type="ECO:0000313" key="4">
    <source>
        <dbReference type="EMBL" id="HIV08718.1"/>
    </source>
</evidence>
<feature type="signal peptide" evidence="2">
    <location>
        <begin position="1"/>
        <end position="18"/>
    </location>
</feature>
<dbReference type="AlphaFoldDB" id="A0A9D1NM76"/>
<dbReference type="Pfam" id="PF13320">
    <property type="entry name" value="GH123_cat"/>
    <property type="match status" value="1"/>
</dbReference>
<feature type="domain" description="Glycoside hydrolase 123 catalytic" evidence="3">
    <location>
        <begin position="204"/>
        <end position="519"/>
    </location>
</feature>
<gene>
    <name evidence="4" type="ORF">IAC79_01205</name>
</gene>
<proteinExistence type="predicted"/>
<reference evidence="4" key="1">
    <citation type="submission" date="2020-10" db="EMBL/GenBank/DDBJ databases">
        <authorList>
            <person name="Gilroy R."/>
        </authorList>
    </citation>
    <scope>NUCLEOTIDE SEQUENCE</scope>
    <source>
        <strain evidence="4">35461</strain>
    </source>
</reference>
<feature type="region of interest" description="Disordered" evidence="1">
    <location>
        <begin position="22"/>
        <end position="42"/>
    </location>
</feature>
<name>A0A9D1NM76_9BACT</name>
<keyword evidence="2" id="KW-0732">Signal</keyword>
<evidence type="ECO:0000256" key="2">
    <source>
        <dbReference type="SAM" id="SignalP"/>
    </source>
</evidence>
<dbReference type="EMBL" id="DVOR01000038">
    <property type="protein sequence ID" value="HIV08718.1"/>
    <property type="molecule type" value="Genomic_DNA"/>
</dbReference>
<evidence type="ECO:0000256" key="1">
    <source>
        <dbReference type="SAM" id="MobiDB-lite"/>
    </source>
</evidence>
<organism evidence="4 5">
    <name type="scientific">Candidatus Spyradenecus faecavium</name>
    <dbReference type="NCBI Taxonomy" id="2840947"/>
    <lineage>
        <taxon>Bacteria</taxon>
        <taxon>Pseudomonadati</taxon>
        <taxon>Lentisphaerota</taxon>
        <taxon>Lentisphaeria</taxon>
        <taxon>Lentisphaerales</taxon>
        <taxon>Lentisphaeraceae</taxon>
        <taxon>Lentisphaeraceae incertae sedis</taxon>
        <taxon>Candidatus Spyradenecus</taxon>
    </lineage>
</organism>